<organism evidence="5 6">
    <name type="scientific">Ureibacillus chungkukjangi</name>
    <dbReference type="NCBI Taxonomy" id="1202712"/>
    <lineage>
        <taxon>Bacteria</taxon>
        <taxon>Bacillati</taxon>
        <taxon>Bacillota</taxon>
        <taxon>Bacilli</taxon>
        <taxon>Bacillales</taxon>
        <taxon>Caryophanaceae</taxon>
        <taxon>Ureibacillus</taxon>
    </lineage>
</organism>
<dbReference type="RefSeq" id="WP_107937561.1">
    <property type="nucleotide sequence ID" value="NZ_CP085009.1"/>
</dbReference>
<name>A0A318TD23_9BACL</name>
<feature type="transmembrane region" description="Helical" evidence="4">
    <location>
        <begin position="375"/>
        <end position="394"/>
    </location>
</feature>
<dbReference type="PANTHER" id="PTHR22550">
    <property type="entry name" value="SPORE GERMINATION PROTEIN"/>
    <property type="match status" value="1"/>
</dbReference>
<keyword evidence="4" id="KW-0812">Transmembrane</keyword>
<dbReference type="InterPro" id="IPR050768">
    <property type="entry name" value="UPF0353/GerABKA_families"/>
</dbReference>
<dbReference type="PIRSF" id="PIRSF005690">
    <property type="entry name" value="GerBA"/>
    <property type="match status" value="1"/>
</dbReference>
<evidence type="ECO:0000256" key="4">
    <source>
        <dbReference type="SAM" id="Phobius"/>
    </source>
</evidence>
<feature type="region of interest" description="Disordered" evidence="3">
    <location>
        <begin position="491"/>
        <end position="533"/>
    </location>
</feature>
<evidence type="ECO:0000313" key="5">
    <source>
        <dbReference type="EMBL" id="PYF02473.1"/>
    </source>
</evidence>
<feature type="compositionally biased region" description="Basic and acidic residues" evidence="3">
    <location>
        <begin position="491"/>
        <end position="504"/>
    </location>
</feature>
<keyword evidence="6" id="KW-1185">Reference proteome</keyword>
<reference evidence="5 6" key="1">
    <citation type="submission" date="2018-06" db="EMBL/GenBank/DDBJ databases">
        <title>Genomic Encyclopedia of Archaeal and Bacterial Type Strains, Phase II (KMG-II): from individual species to whole genera.</title>
        <authorList>
            <person name="Goeker M."/>
        </authorList>
    </citation>
    <scope>NUCLEOTIDE SEQUENCE [LARGE SCALE GENOMIC DNA]</scope>
    <source>
        <strain evidence="5 6">KACC 16626</strain>
    </source>
</reference>
<evidence type="ECO:0000256" key="1">
    <source>
        <dbReference type="ARBA" id="ARBA00005278"/>
    </source>
</evidence>
<evidence type="ECO:0000256" key="3">
    <source>
        <dbReference type="SAM" id="MobiDB-lite"/>
    </source>
</evidence>
<dbReference type="Pfam" id="PF03323">
    <property type="entry name" value="GerA"/>
    <property type="match status" value="1"/>
</dbReference>
<dbReference type="AlphaFoldDB" id="A0A318TD23"/>
<dbReference type="OrthoDB" id="9772630at2"/>
<dbReference type="InterPro" id="IPR004995">
    <property type="entry name" value="Spore_Ger"/>
</dbReference>
<dbReference type="PANTHER" id="PTHR22550:SF5">
    <property type="entry name" value="LEUCINE ZIPPER PROTEIN 4"/>
    <property type="match status" value="1"/>
</dbReference>
<feature type="transmembrane region" description="Helical" evidence="4">
    <location>
        <begin position="400"/>
        <end position="419"/>
    </location>
</feature>
<evidence type="ECO:0000256" key="2">
    <source>
        <dbReference type="ARBA" id="ARBA00023136"/>
    </source>
</evidence>
<sequence length="533" mass="59282">MSSLQEELNKPLTTNVDENKKVIEKIFKKDIDVIKRDFSFHEDKNIPAVVFYADGLVNTQAVESTVKALTIYEGHKNSDSNQENPNSSELTIEEIKKNVLMNSSVEIIYNYEKAINGILVGDTVLLIEGYNRGFLLPTRGWDARSVDEPQTEQVVRGPRDGFTENIRTNTALVRRRIRDPLLCVEGMQIGKKSKTDINIVYLEGTVKEGLVEEVKERLQKIKIDAVLESGYIEELIKDSPMSPFTTMQSTERPDKVASGILEGRVAIFVDNTPFVLLAPSYFWEFFQASDDYYSGFLAGSFFRAIRYIAFMISLTLPSIYVMLVSFHQEMIPTELALSIASGREVIPFPVLLEALVMEIAFELMREAGLRMPKPVGQAVSIVGSLVIGQAAVQAGIVSPFMVILVALTGIASFAIPNYSASFSIRLIRFPLLIASGTLGLLGFSAVFTILAVHALSIRSFGEPYLAPATPFQPTDQKDIVFRAPWWKMDKQPKLAEGTEKRESDNLMPKPPEQSPKSTQTSKSKNEDKGSSGK</sequence>
<accession>A0A318TD23</accession>
<feature type="transmembrane region" description="Helical" evidence="4">
    <location>
        <begin position="431"/>
        <end position="455"/>
    </location>
</feature>
<keyword evidence="2 4" id="KW-0472">Membrane</keyword>
<protein>
    <submittedName>
        <fullName evidence="5">Spore germination protein KA</fullName>
    </submittedName>
</protein>
<evidence type="ECO:0000313" key="6">
    <source>
        <dbReference type="Proteomes" id="UP000247416"/>
    </source>
</evidence>
<gene>
    <name evidence="5" type="ORF">BJ095_1417</name>
</gene>
<comment type="caution">
    <text evidence="5">The sequence shown here is derived from an EMBL/GenBank/DDBJ whole genome shotgun (WGS) entry which is preliminary data.</text>
</comment>
<proteinExistence type="inferred from homology"/>
<dbReference type="Proteomes" id="UP000247416">
    <property type="component" value="Unassembled WGS sequence"/>
</dbReference>
<feature type="transmembrane region" description="Helical" evidence="4">
    <location>
        <begin position="307"/>
        <end position="326"/>
    </location>
</feature>
<dbReference type="EMBL" id="QJTJ01000041">
    <property type="protein sequence ID" value="PYF02473.1"/>
    <property type="molecule type" value="Genomic_DNA"/>
</dbReference>
<feature type="compositionally biased region" description="Basic and acidic residues" evidence="3">
    <location>
        <begin position="523"/>
        <end position="533"/>
    </location>
</feature>
<dbReference type="GO" id="GO:0009847">
    <property type="term" value="P:spore germination"/>
    <property type="evidence" value="ECO:0007669"/>
    <property type="project" value="InterPro"/>
</dbReference>
<keyword evidence="4" id="KW-1133">Transmembrane helix</keyword>
<comment type="similarity">
    <text evidence="1">Belongs to the GerABKA family.</text>
</comment>
<dbReference type="GO" id="GO:0016020">
    <property type="term" value="C:membrane"/>
    <property type="evidence" value="ECO:0007669"/>
    <property type="project" value="InterPro"/>
</dbReference>